<feature type="transmembrane region" description="Helical" evidence="18">
    <location>
        <begin position="71"/>
        <end position="95"/>
    </location>
</feature>
<accession>A0ABT1N9K6</accession>
<comment type="similarity">
    <text evidence="4 17">Belongs to the CDP-alcohol phosphatidyltransferase class-I family.</text>
</comment>
<keyword evidence="10 18" id="KW-1133">Transmembrane helix</keyword>
<keyword evidence="12 18" id="KW-0472">Membrane</keyword>
<keyword evidence="9 18" id="KW-0812">Transmembrane</keyword>
<dbReference type="InterPro" id="IPR000462">
    <property type="entry name" value="CDP-OH_P_trans"/>
</dbReference>
<evidence type="ECO:0000256" key="12">
    <source>
        <dbReference type="ARBA" id="ARBA00023136"/>
    </source>
</evidence>
<name>A0ABT1N9K6_9FIRM</name>
<proteinExistence type="inferred from homology"/>
<evidence type="ECO:0000313" key="20">
    <source>
        <dbReference type="Proteomes" id="UP001651880"/>
    </source>
</evidence>
<evidence type="ECO:0000256" key="1">
    <source>
        <dbReference type="ARBA" id="ARBA00003973"/>
    </source>
</evidence>
<feature type="transmembrane region" description="Helical" evidence="18">
    <location>
        <begin position="151"/>
        <end position="170"/>
    </location>
</feature>
<dbReference type="RefSeq" id="WP_255225452.1">
    <property type="nucleotide sequence ID" value="NZ_JAJEKE010000001.1"/>
</dbReference>
<keyword evidence="13" id="KW-0594">Phospholipid biosynthesis</keyword>
<dbReference type="PANTHER" id="PTHR14269">
    <property type="entry name" value="CDP-DIACYLGLYCEROL--GLYCEROL-3-PHOSPHATE 3-PHOSPHATIDYLTRANSFERASE-RELATED"/>
    <property type="match status" value="1"/>
</dbReference>
<evidence type="ECO:0000256" key="9">
    <source>
        <dbReference type="ARBA" id="ARBA00022692"/>
    </source>
</evidence>
<keyword evidence="14" id="KW-1208">Phospholipid metabolism</keyword>
<dbReference type="Pfam" id="PF01066">
    <property type="entry name" value="CDP-OH_P_transf"/>
    <property type="match status" value="1"/>
</dbReference>
<dbReference type="EC" id="2.7.8.5" evidence="5 16"/>
<dbReference type="EMBL" id="JAJEKE010000001">
    <property type="protein sequence ID" value="MCQ1527935.1"/>
    <property type="molecule type" value="Genomic_DNA"/>
</dbReference>
<dbReference type="Gene3D" id="1.20.120.1760">
    <property type="match status" value="1"/>
</dbReference>
<evidence type="ECO:0000256" key="4">
    <source>
        <dbReference type="ARBA" id="ARBA00010441"/>
    </source>
</evidence>
<evidence type="ECO:0000256" key="18">
    <source>
        <dbReference type="SAM" id="Phobius"/>
    </source>
</evidence>
<comment type="caution">
    <text evidence="19">The sequence shown here is derived from an EMBL/GenBank/DDBJ whole genome shotgun (WGS) entry which is preliminary data.</text>
</comment>
<dbReference type="InterPro" id="IPR004570">
    <property type="entry name" value="Phosphatidylglycerol_P_synth"/>
</dbReference>
<dbReference type="PROSITE" id="PS00379">
    <property type="entry name" value="CDP_ALCOHOL_P_TRANSF"/>
    <property type="match status" value="1"/>
</dbReference>
<keyword evidence="8 17" id="KW-0808">Transferase</keyword>
<evidence type="ECO:0000256" key="14">
    <source>
        <dbReference type="ARBA" id="ARBA00023264"/>
    </source>
</evidence>
<dbReference type="PANTHER" id="PTHR14269:SF62">
    <property type="entry name" value="CDP-DIACYLGLYCEROL--GLYCEROL-3-PHOSPHATE 3-PHOSPHATIDYLTRANSFERASE 1, CHLOROPLASTIC"/>
    <property type="match status" value="1"/>
</dbReference>
<dbReference type="PIRSF" id="PIRSF000847">
    <property type="entry name" value="Phos_ph_gly_syn"/>
    <property type="match status" value="1"/>
</dbReference>
<feature type="transmembrane region" description="Helical" evidence="18">
    <location>
        <begin position="12"/>
        <end position="40"/>
    </location>
</feature>
<dbReference type="InterPro" id="IPR048254">
    <property type="entry name" value="CDP_ALCOHOL_P_TRANSF_CS"/>
</dbReference>
<evidence type="ECO:0000256" key="8">
    <source>
        <dbReference type="ARBA" id="ARBA00022679"/>
    </source>
</evidence>
<evidence type="ECO:0000256" key="3">
    <source>
        <dbReference type="ARBA" id="ARBA00005042"/>
    </source>
</evidence>
<gene>
    <name evidence="19" type="primary">pgsA</name>
    <name evidence="19" type="ORF">LJD61_00020</name>
</gene>
<evidence type="ECO:0000256" key="13">
    <source>
        <dbReference type="ARBA" id="ARBA00023209"/>
    </source>
</evidence>
<keyword evidence="11" id="KW-0443">Lipid metabolism</keyword>
<dbReference type="InterPro" id="IPR050324">
    <property type="entry name" value="CDP-alcohol_PTase-I"/>
</dbReference>
<comment type="catalytic activity">
    <reaction evidence="15">
        <text>a CDP-1,2-diacyl-sn-glycerol + sn-glycerol 3-phosphate = a 1,2-diacyl-sn-glycero-3-phospho-(1'-sn-glycero-3'-phosphate) + CMP + H(+)</text>
        <dbReference type="Rhea" id="RHEA:12593"/>
        <dbReference type="ChEBI" id="CHEBI:15378"/>
        <dbReference type="ChEBI" id="CHEBI:57597"/>
        <dbReference type="ChEBI" id="CHEBI:58332"/>
        <dbReference type="ChEBI" id="CHEBI:60110"/>
        <dbReference type="ChEBI" id="CHEBI:60377"/>
        <dbReference type="EC" id="2.7.8.5"/>
    </reaction>
</comment>
<evidence type="ECO:0000256" key="15">
    <source>
        <dbReference type="ARBA" id="ARBA00048586"/>
    </source>
</evidence>
<comment type="subcellular location">
    <subcellularLocation>
        <location evidence="2">Membrane</location>
        <topology evidence="2">Multi-pass membrane protein</topology>
    </subcellularLocation>
</comment>
<evidence type="ECO:0000256" key="17">
    <source>
        <dbReference type="RuleBase" id="RU003750"/>
    </source>
</evidence>
<evidence type="ECO:0000256" key="5">
    <source>
        <dbReference type="ARBA" id="ARBA00013170"/>
    </source>
</evidence>
<dbReference type="GO" id="GO:0008444">
    <property type="term" value="F:CDP-diacylglycerol-glycerol-3-phosphate 3-phosphatidyltransferase activity"/>
    <property type="evidence" value="ECO:0007669"/>
    <property type="project" value="UniProtKB-EC"/>
</dbReference>
<evidence type="ECO:0000256" key="7">
    <source>
        <dbReference type="ARBA" id="ARBA00022516"/>
    </source>
</evidence>
<evidence type="ECO:0000256" key="11">
    <source>
        <dbReference type="ARBA" id="ARBA00023098"/>
    </source>
</evidence>
<reference evidence="19 20" key="1">
    <citation type="submission" date="2021-10" db="EMBL/GenBank/DDBJ databases">
        <title>Lutispora strain m25 sp. nov., a thermophilic, non-spore-forming bacterium isolated from a lab-scale methanogenic bioreactor digesting anaerobic sludge.</title>
        <authorList>
            <person name="El Houari A."/>
            <person name="Mcdonald J."/>
        </authorList>
    </citation>
    <scope>NUCLEOTIDE SEQUENCE [LARGE SCALE GENOMIC DNA]</scope>
    <source>
        <strain evidence="20">m25</strain>
    </source>
</reference>
<evidence type="ECO:0000256" key="10">
    <source>
        <dbReference type="ARBA" id="ARBA00022989"/>
    </source>
</evidence>
<keyword evidence="20" id="KW-1185">Reference proteome</keyword>
<evidence type="ECO:0000256" key="2">
    <source>
        <dbReference type="ARBA" id="ARBA00004141"/>
    </source>
</evidence>
<protein>
    <recommendedName>
        <fullName evidence="6 16">CDP-diacylglycerol--glycerol-3-phosphate 3-phosphatidyltransferase</fullName>
        <ecNumber evidence="5 16">2.7.8.5</ecNumber>
    </recommendedName>
</protein>
<dbReference type="NCBIfam" id="TIGR00560">
    <property type="entry name" value="pgsA"/>
    <property type="match status" value="1"/>
</dbReference>
<evidence type="ECO:0000256" key="16">
    <source>
        <dbReference type="NCBIfam" id="TIGR00560"/>
    </source>
</evidence>
<comment type="pathway">
    <text evidence="3">Phospholipid metabolism; phosphatidylglycerol biosynthesis; phosphatidylglycerol from CDP-diacylglycerol: step 1/2.</text>
</comment>
<organism evidence="19 20">
    <name type="scientific">Lutispora saccharofermentans</name>
    <dbReference type="NCBI Taxonomy" id="3024236"/>
    <lineage>
        <taxon>Bacteria</taxon>
        <taxon>Bacillati</taxon>
        <taxon>Bacillota</taxon>
        <taxon>Clostridia</taxon>
        <taxon>Lutisporales</taxon>
        <taxon>Lutisporaceae</taxon>
        <taxon>Lutispora</taxon>
    </lineage>
</organism>
<evidence type="ECO:0000313" key="19">
    <source>
        <dbReference type="EMBL" id="MCQ1527935.1"/>
    </source>
</evidence>
<evidence type="ECO:0000256" key="6">
    <source>
        <dbReference type="ARBA" id="ARBA00014944"/>
    </source>
</evidence>
<comment type="function">
    <text evidence="1">This protein catalyzes the committed step to the synthesis of the acidic phospholipids.</text>
</comment>
<sequence length="180" mass="20291">MNIANKITVLRIILIPVFMLFMLIDIPYNMEIALVIFLIASLTDKLDGYYARKYNLITDLGKFLDPLADKLLVSGAFLIFIQLGRIQAWIVFIILAREFAVTGLRGIAANKNIVIAASNLGKFKTVIQIITIVMLFLNNYPFSLINIPMDIVFIYLSLFITVASGADYFAKHIKAMEHNV</sequence>
<keyword evidence="7" id="KW-0444">Lipid biosynthesis</keyword>
<dbReference type="Proteomes" id="UP001651880">
    <property type="component" value="Unassembled WGS sequence"/>
</dbReference>
<dbReference type="InterPro" id="IPR043130">
    <property type="entry name" value="CDP-OH_PTrfase_TM_dom"/>
</dbReference>